<reference evidence="8 9" key="1">
    <citation type="journal article" date="2019" name="Int. J. Syst. Evol. Microbiol.">
        <title>The Global Catalogue of Microorganisms (GCM) 10K type strain sequencing project: providing services to taxonomists for standard genome sequencing and annotation.</title>
        <authorList>
            <consortium name="The Broad Institute Genomics Platform"/>
            <consortium name="The Broad Institute Genome Sequencing Center for Infectious Disease"/>
            <person name="Wu L."/>
            <person name="Ma J."/>
        </authorList>
    </citation>
    <scope>NUCLEOTIDE SEQUENCE [LARGE SCALE GENOMIC DNA]</scope>
    <source>
        <strain evidence="8 9">JCM 15575</strain>
    </source>
</reference>
<dbReference type="Gene3D" id="3.40.50.300">
    <property type="entry name" value="P-loop containing nucleotide triphosphate hydrolases"/>
    <property type="match status" value="1"/>
</dbReference>
<evidence type="ECO:0000313" key="8">
    <source>
        <dbReference type="EMBL" id="GAA1661909.1"/>
    </source>
</evidence>
<evidence type="ECO:0000256" key="5">
    <source>
        <dbReference type="ARBA" id="ARBA00032897"/>
    </source>
</evidence>
<dbReference type="Proteomes" id="UP001500596">
    <property type="component" value="Unassembled WGS sequence"/>
</dbReference>
<evidence type="ECO:0000256" key="4">
    <source>
        <dbReference type="ARBA" id="ARBA00022840"/>
    </source>
</evidence>
<dbReference type="Pfam" id="PF06414">
    <property type="entry name" value="Zeta_toxin"/>
    <property type="match status" value="1"/>
</dbReference>
<evidence type="ECO:0000259" key="7">
    <source>
        <dbReference type="Pfam" id="PF06414"/>
    </source>
</evidence>
<gene>
    <name evidence="8" type="ORF">GCM10009807_02130</name>
</gene>
<organism evidence="8 9">
    <name type="scientific">Microbacterium lacus</name>
    <dbReference type="NCBI Taxonomy" id="415217"/>
    <lineage>
        <taxon>Bacteria</taxon>
        <taxon>Bacillati</taxon>
        <taxon>Actinomycetota</taxon>
        <taxon>Actinomycetes</taxon>
        <taxon>Micrococcales</taxon>
        <taxon>Microbacteriaceae</taxon>
        <taxon>Microbacterium</taxon>
    </lineage>
</organism>
<dbReference type="EC" id="2.7.1.176" evidence="2"/>
<comment type="similarity">
    <text evidence="1">Belongs to the zeta toxin family.</text>
</comment>
<evidence type="ECO:0000256" key="6">
    <source>
        <dbReference type="ARBA" id="ARBA00048178"/>
    </source>
</evidence>
<keyword evidence="9" id="KW-1185">Reference proteome</keyword>
<evidence type="ECO:0000256" key="1">
    <source>
        <dbReference type="ARBA" id="ARBA00009104"/>
    </source>
</evidence>
<evidence type="ECO:0000256" key="2">
    <source>
        <dbReference type="ARBA" id="ARBA00011963"/>
    </source>
</evidence>
<comment type="catalytic activity">
    <reaction evidence="6">
        <text>UDP-N-acetyl-alpha-D-glucosamine + ATP = UDP-N-acetyl-alpha-D-glucosamine 3'-phosphate + ADP + H(+)</text>
        <dbReference type="Rhea" id="RHEA:32671"/>
        <dbReference type="ChEBI" id="CHEBI:15378"/>
        <dbReference type="ChEBI" id="CHEBI:30616"/>
        <dbReference type="ChEBI" id="CHEBI:57705"/>
        <dbReference type="ChEBI" id="CHEBI:64353"/>
        <dbReference type="ChEBI" id="CHEBI:456216"/>
        <dbReference type="EC" id="2.7.1.176"/>
    </reaction>
</comment>
<proteinExistence type="inferred from homology"/>
<feature type="domain" description="Zeta toxin" evidence="7">
    <location>
        <begin position="43"/>
        <end position="161"/>
    </location>
</feature>
<accession>A0ABN2FY55</accession>
<comment type="caution">
    <text evidence="8">The sequence shown here is derived from an EMBL/GenBank/DDBJ whole genome shotgun (WGS) entry which is preliminary data.</text>
</comment>
<evidence type="ECO:0000256" key="3">
    <source>
        <dbReference type="ARBA" id="ARBA00022741"/>
    </source>
</evidence>
<protein>
    <recommendedName>
        <fullName evidence="5">UDP-N-acetylglucosamine kinase</fullName>
        <ecNumber evidence="2">2.7.1.176</ecNumber>
    </recommendedName>
    <alternativeName>
        <fullName evidence="5">UDP-N-acetylglucosamine kinase</fullName>
    </alternativeName>
</protein>
<keyword evidence="3" id="KW-0547">Nucleotide-binding</keyword>
<dbReference type="EMBL" id="BAAAPK010000001">
    <property type="protein sequence ID" value="GAA1661909.1"/>
    <property type="molecule type" value="Genomic_DNA"/>
</dbReference>
<sequence>MADSTNVVESTAAPSSADVMSLLFPMRAAVATTPALVLVRRPAGVTTAAATGRLVAEHGRDIAVINGDELRAMHPAAANPGPDAMQVVQAAAAEWVRSSLAFAREHRRSILLEGSFTSQATLGLARRFRDDGFEVRVVLCAARRSDSVLAAVSRHLSELRAGIASVFAGRDAVDRDRDGLYGLAAALEQPSAVGRVSVFGHSGASVFDVPGEVPETGFPGVRDAVGVAESGRRSSLEAAQWLSELRRVTDFAKSRRNLPRPVVVALVELHEVALREVIPALPVPAGSIAAAGIERNVAADLVLLRRGLAIERPGDIAAPSVAPVSPNRAGLDR</sequence>
<dbReference type="InterPro" id="IPR010488">
    <property type="entry name" value="Zeta_toxin_domain"/>
</dbReference>
<dbReference type="RefSeq" id="WP_344050710.1">
    <property type="nucleotide sequence ID" value="NZ_BAAAPK010000001.1"/>
</dbReference>
<evidence type="ECO:0000313" key="9">
    <source>
        <dbReference type="Proteomes" id="UP001500596"/>
    </source>
</evidence>
<name>A0ABN2FY55_9MICO</name>
<keyword evidence="4" id="KW-0067">ATP-binding</keyword>
<dbReference type="InterPro" id="IPR027417">
    <property type="entry name" value="P-loop_NTPase"/>
</dbReference>